<dbReference type="InterPro" id="IPR036291">
    <property type="entry name" value="NAD(P)-bd_dom_sf"/>
</dbReference>
<dbReference type="InterPro" id="IPR001509">
    <property type="entry name" value="Epimerase_deHydtase"/>
</dbReference>
<accession>A0A9W8VD78</accession>
<dbReference type="OrthoDB" id="10262413at2759"/>
<gene>
    <name evidence="2" type="ORF">NW762_010456</name>
</gene>
<dbReference type="Gene3D" id="3.40.50.720">
    <property type="entry name" value="NAD(P)-binding Rossmann-like Domain"/>
    <property type="match status" value="1"/>
</dbReference>
<evidence type="ECO:0000313" key="3">
    <source>
        <dbReference type="Proteomes" id="UP001152049"/>
    </source>
</evidence>
<organism evidence="2 3">
    <name type="scientific">Fusarium torreyae</name>
    <dbReference type="NCBI Taxonomy" id="1237075"/>
    <lineage>
        <taxon>Eukaryota</taxon>
        <taxon>Fungi</taxon>
        <taxon>Dikarya</taxon>
        <taxon>Ascomycota</taxon>
        <taxon>Pezizomycotina</taxon>
        <taxon>Sordariomycetes</taxon>
        <taxon>Hypocreomycetidae</taxon>
        <taxon>Hypocreales</taxon>
        <taxon>Nectriaceae</taxon>
        <taxon>Fusarium</taxon>
    </lineage>
</organism>
<dbReference type="AlphaFoldDB" id="A0A9W8VD78"/>
<dbReference type="GO" id="GO:0005737">
    <property type="term" value="C:cytoplasm"/>
    <property type="evidence" value="ECO:0007669"/>
    <property type="project" value="TreeGrafter"/>
</dbReference>
<dbReference type="PANTHER" id="PTHR48079">
    <property type="entry name" value="PROTEIN YEEZ"/>
    <property type="match status" value="1"/>
</dbReference>
<name>A0A9W8VD78_9HYPO</name>
<dbReference type="InterPro" id="IPR051783">
    <property type="entry name" value="NAD(P)-dependent_oxidoreduct"/>
</dbReference>
<proteinExistence type="predicted"/>
<dbReference type="EMBL" id="JAOQAZ010000024">
    <property type="protein sequence ID" value="KAJ4253301.1"/>
    <property type="molecule type" value="Genomic_DNA"/>
</dbReference>
<evidence type="ECO:0000313" key="2">
    <source>
        <dbReference type="EMBL" id="KAJ4253301.1"/>
    </source>
</evidence>
<dbReference type="GO" id="GO:0004029">
    <property type="term" value="F:aldehyde dehydrogenase (NAD+) activity"/>
    <property type="evidence" value="ECO:0007669"/>
    <property type="project" value="TreeGrafter"/>
</dbReference>
<evidence type="ECO:0000259" key="1">
    <source>
        <dbReference type="Pfam" id="PF01370"/>
    </source>
</evidence>
<dbReference type="PANTHER" id="PTHR48079:SF6">
    <property type="entry name" value="NAD(P)-BINDING DOMAIN-CONTAINING PROTEIN-RELATED"/>
    <property type="match status" value="1"/>
</dbReference>
<reference evidence="2" key="1">
    <citation type="submission" date="2022-09" db="EMBL/GenBank/DDBJ databases">
        <title>Fusarium specimens isolated from Avocado Roots.</title>
        <authorList>
            <person name="Stajich J."/>
            <person name="Roper C."/>
            <person name="Heimlech-Rivalta G."/>
        </authorList>
    </citation>
    <scope>NUCLEOTIDE SEQUENCE</scope>
    <source>
        <strain evidence="2">CF00136</strain>
    </source>
</reference>
<dbReference type="Proteomes" id="UP001152049">
    <property type="component" value="Unassembled WGS sequence"/>
</dbReference>
<dbReference type="Pfam" id="PF01370">
    <property type="entry name" value="Epimerase"/>
    <property type="match status" value="1"/>
</dbReference>
<sequence>MTAPKVLLTGATGYIGGSVLTTILASSQPCLQNIQISALVRRQDQADVLATMGITPILFSDLGDSEFLTQTASNFDTVVHAADGCHTASARALIQGLAQRKSKTGNSVHYIHNSGTSNVGDRPISGAHLEKTPRVFSDKEDIYSYEKSREEKKPYHQRTTDVTVFEKGAETGVSTYIICSPLIYGQGTGHFNRSSIQIPLRIRAAIARGEAVYAGDGLGVWDHTHIQDIANFYTLVLVKILDGENIPSGRDGFYFVNGGKQTWLDVAKGIAKVGSQLGKVAPEPRSVTLAEASREWFNGDEHLTELALCSRSVTVGEKSRDLGWKPLHDDSLWEETFMEEFKAALGSSA</sequence>
<protein>
    <recommendedName>
        <fullName evidence="1">NAD-dependent epimerase/dehydratase domain-containing protein</fullName>
    </recommendedName>
</protein>
<dbReference type="SUPFAM" id="SSF51735">
    <property type="entry name" value="NAD(P)-binding Rossmann-fold domains"/>
    <property type="match status" value="1"/>
</dbReference>
<feature type="domain" description="NAD-dependent epimerase/dehydratase" evidence="1">
    <location>
        <begin position="6"/>
        <end position="240"/>
    </location>
</feature>
<keyword evidence="3" id="KW-1185">Reference proteome</keyword>
<comment type="caution">
    <text evidence="2">The sequence shown here is derived from an EMBL/GenBank/DDBJ whole genome shotgun (WGS) entry which is preliminary data.</text>
</comment>